<evidence type="ECO:0000313" key="2">
    <source>
        <dbReference type="Proteomes" id="UP001054945"/>
    </source>
</evidence>
<dbReference type="Proteomes" id="UP001054945">
    <property type="component" value="Unassembled WGS sequence"/>
</dbReference>
<accession>A0AAV4UPY6</accession>
<name>A0AAV4UPY6_CAEEX</name>
<gene>
    <name evidence="1" type="ORF">CEXT_435961</name>
</gene>
<comment type="caution">
    <text evidence="1">The sequence shown here is derived from an EMBL/GenBank/DDBJ whole genome shotgun (WGS) entry which is preliminary data.</text>
</comment>
<evidence type="ECO:0000313" key="1">
    <source>
        <dbReference type="EMBL" id="GIY59802.1"/>
    </source>
</evidence>
<proteinExistence type="predicted"/>
<dbReference type="EMBL" id="BPLR01013243">
    <property type="protein sequence ID" value="GIY59802.1"/>
    <property type="molecule type" value="Genomic_DNA"/>
</dbReference>
<organism evidence="1 2">
    <name type="scientific">Caerostris extrusa</name>
    <name type="common">Bark spider</name>
    <name type="synonym">Caerostris bankana</name>
    <dbReference type="NCBI Taxonomy" id="172846"/>
    <lineage>
        <taxon>Eukaryota</taxon>
        <taxon>Metazoa</taxon>
        <taxon>Ecdysozoa</taxon>
        <taxon>Arthropoda</taxon>
        <taxon>Chelicerata</taxon>
        <taxon>Arachnida</taxon>
        <taxon>Araneae</taxon>
        <taxon>Araneomorphae</taxon>
        <taxon>Entelegynae</taxon>
        <taxon>Araneoidea</taxon>
        <taxon>Araneidae</taxon>
        <taxon>Caerostris</taxon>
    </lineage>
</organism>
<keyword evidence="2" id="KW-1185">Reference proteome</keyword>
<sequence length="160" mass="18353">MSLRSRRISFQPDFIHIASLIRCMHHILCSCYRQPFAFDDHLVPVFVVVETCLPLLTRLRLAQGAGCGHPPLWQAIHGAYQPILCCHHTSEPVRLKFLIQTKSVGVIVEINTQHHFSELLVGHFIPFIKSIFHSNFFEIVQLILKKGDGVFRMRSSKLLI</sequence>
<protein>
    <submittedName>
        <fullName evidence="1">Uncharacterized protein</fullName>
    </submittedName>
</protein>
<dbReference type="AlphaFoldDB" id="A0AAV4UPY6"/>
<reference evidence="1 2" key="1">
    <citation type="submission" date="2021-06" db="EMBL/GenBank/DDBJ databases">
        <title>Caerostris extrusa draft genome.</title>
        <authorList>
            <person name="Kono N."/>
            <person name="Arakawa K."/>
        </authorList>
    </citation>
    <scope>NUCLEOTIDE SEQUENCE [LARGE SCALE GENOMIC DNA]</scope>
</reference>